<keyword evidence="2" id="KW-1185">Reference proteome</keyword>
<dbReference type="Proteomes" id="UP001374535">
    <property type="component" value="Chromosome 6"/>
</dbReference>
<proteinExistence type="predicted"/>
<dbReference type="EMBL" id="CP144695">
    <property type="protein sequence ID" value="WVZ06938.1"/>
    <property type="molecule type" value="Genomic_DNA"/>
</dbReference>
<sequence length="180" mass="20139">MADFAPYDCIVAVSSCKDKRGYTNSSCSTVSVFVHCSVLPCDRHIQKDMFVEVGKDISPNFQLVLQSLLEKGEYLAFAPDTDETKLLIDVVSIKFPLLKGKYFALIPPFDEMYPLPSLKFAVVECLNAVSPRVMHDSTLKPLGLEKHPIFSTLEFLQTPPQADKFPCFKKVPSVLQLVHP</sequence>
<protein>
    <submittedName>
        <fullName evidence="1">Uncharacterized protein</fullName>
    </submittedName>
</protein>
<gene>
    <name evidence="1" type="ORF">V8G54_020284</name>
</gene>
<organism evidence="1 2">
    <name type="scientific">Vigna mungo</name>
    <name type="common">Black gram</name>
    <name type="synonym">Phaseolus mungo</name>
    <dbReference type="NCBI Taxonomy" id="3915"/>
    <lineage>
        <taxon>Eukaryota</taxon>
        <taxon>Viridiplantae</taxon>
        <taxon>Streptophyta</taxon>
        <taxon>Embryophyta</taxon>
        <taxon>Tracheophyta</taxon>
        <taxon>Spermatophyta</taxon>
        <taxon>Magnoliopsida</taxon>
        <taxon>eudicotyledons</taxon>
        <taxon>Gunneridae</taxon>
        <taxon>Pentapetalae</taxon>
        <taxon>rosids</taxon>
        <taxon>fabids</taxon>
        <taxon>Fabales</taxon>
        <taxon>Fabaceae</taxon>
        <taxon>Papilionoideae</taxon>
        <taxon>50 kb inversion clade</taxon>
        <taxon>NPAAA clade</taxon>
        <taxon>indigoferoid/millettioid clade</taxon>
        <taxon>Phaseoleae</taxon>
        <taxon>Vigna</taxon>
    </lineage>
</organism>
<accession>A0AAQ3NF72</accession>
<dbReference type="AlphaFoldDB" id="A0AAQ3NF72"/>
<evidence type="ECO:0000313" key="1">
    <source>
        <dbReference type="EMBL" id="WVZ06938.1"/>
    </source>
</evidence>
<evidence type="ECO:0000313" key="2">
    <source>
        <dbReference type="Proteomes" id="UP001374535"/>
    </source>
</evidence>
<reference evidence="1 2" key="1">
    <citation type="journal article" date="2023" name="Life. Sci Alliance">
        <title>Evolutionary insights into 3D genome organization and epigenetic landscape of Vigna mungo.</title>
        <authorList>
            <person name="Junaid A."/>
            <person name="Singh B."/>
            <person name="Bhatia S."/>
        </authorList>
    </citation>
    <scope>NUCLEOTIDE SEQUENCE [LARGE SCALE GENOMIC DNA]</scope>
    <source>
        <strain evidence="1">Urdbean</strain>
    </source>
</reference>
<name>A0AAQ3NF72_VIGMU</name>